<name>A0ABQ5Z6M2_9SPHN</name>
<keyword evidence="3" id="KW-1185">Reference proteome</keyword>
<feature type="domain" description="DUF7684" evidence="1">
    <location>
        <begin position="6"/>
        <end position="136"/>
    </location>
</feature>
<protein>
    <recommendedName>
        <fullName evidence="1">DUF7684 domain-containing protein</fullName>
    </recommendedName>
</protein>
<dbReference type="Pfam" id="PF24733">
    <property type="entry name" value="DUF7684"/>
    <property type="match status" value="1"/>
</dbReference>
<dbReference type="Proteomes" id="UP001156703">
    <property type="component" value="Unassembled WGS sequence"/>
</dbReference>
<comment type="caution">
    <text evidence="2">The sequence shown here is derived from an EMBL/GenBank/DDBJ whole genome shotgun (WGS) entry which is preliminary data.</text>
</comment>
<accession>A0ABQ5Z6M2</accession>
<dbReference type="InterPro" id="IPR056101">
    <property type="entry name" value="DUF7684"/>
</dbReference>
<organism evidence="2 3">
    <name type="scientific">Sphingomonas astaxanthinifaciens DSM 22298</name>
    <dbReference type="NCBI Taxonomy" id="1123267"/>
    <lineage>
        <taxon>Bacteria</taxon>
        <taxon>Pseudomonadati</taxon>
        <taxon>Pseudomonadota</taxon>
        <taxon>Alphaproteobacteria</taxon>
        <taxon>Sphingomonadales</taxon>
        <taxon>Sphingomonadaceae</taxon>
        <taxon>Sphingomonas</taxon>
    </lineage>
</organism>
<proteinExistence type="predicted"/>
<evidence type="ECO:0000313" key="3">
    <source>
        <dbReference type="Proteomes" id="UP001156703"/>
    </source>
</evidence>
<evidence type="ECO:0000259" key="1">
    <source>
        <dbReference type="Pfam" id="PF24733"/>
    </source>
</evidence>
<evidence type="ECO:0000313" key="2">
    <source>
        <dbReference type="EMBL" id="GLR48403.1"/>
    </source>
</evidence>
<dbReference type="RefSeq" id="WP_156956795.1">
    <property type="nucleotide sequence ID" value="NZ_BSOO01000025.1"/>
</dbReference>
<gene>
    <name evidence="2" type="ORF">GCM10007925_21190</name>
</gene>
<dbReference type="EMBL" id="BSOO01000025">
    <property type="protein sequence ID" value="GLR48403.1"/>
    <property type="molecule type" value="Genomic_DNA"/>
</dbReference>
<sequence>MIEERLHYVRIAENEALPDLRDRAPFRALVILEASYSDDWQAEASKWLVDQGCRYMMAWGPRCTTWDDSVDLAVVGSGEHEIAEDDFVMTTWHDDESLESAMWYAQFNALSSYADVPLVDAVLLHVSPTERETDLRALWEQARDLADREAGQASNSSTQAGTILDARPRRVWWKKMLP</sequence>
<reference evidence="3" key="1">
    <citation type="journal article" date="2019" name="Int. J. Syst. Evol. Microbiol.">
        <title>The Global Catalogue of Microorganisms (GCM) 10K type strain sequencing project: providing services to taxonomists for standard genome sequencing and annotation.</title>
        <authorList>
            <consortium name="The Broad Institute Genomics Platform"/>
            <consortium name="The Broad Institute Genome Sequencing Center for Infectious Disease"/>
            <person name="Wu L."/>
            <person name="Ma J."/>
        </authorList>
    </citation>
    <scope>NUCLEOTIDE SEQUENCE [LARGE SCALE GENOMIC DNA]</scope>
    <source>
        <strain evidence="3">NBRC 102146</strain>
    </source>
</reference>